<evidence type="ECO:0000256" key="1">
    <source>
        <dbReference type="ARBA" id="ARBA00001794"/>
    </source>
</evidence>
<comment type="pathway">
    <text evidence="3 9">Carbohydrate metabolism; pentose and glucuronate interconversion.</text>
</comment>
<comment type="function">
    <text evidence="2 9">Catalyzes the dehydration of D-mannonate.</text>
</comment>
<evidence type="ECO:0000256" key="3">
    <source>
        <dbReference type="ARBA" id="ARBA00004892"/>
    </source>
</evidence>
<dbReference type="GO" id="GO:0008198">
    <property type="term" value="F:ferrous iron binding"/>
    <property type="evidence" value="ECO:0007669"/>
    <property type="project" value="TreeGrafter"/>
</dbReference>
<dbReference type="InterPro" id="IPR036237">
    <property type="entry name" value="Xyl_isomerase-like_sf"/>
</dbReference>
<evidence type="ECO:0000256" key="6">
    <source>
        <dbReference type="ARBA" id="ARBA00023004"/>
    </source>
</evidence>
<dbReference type="PANTHER" id="PTHR30387">
    <property type="entry name" value="MANNONATE DEHYDRATASE"/>
    <property type="match status" value="1"/>
</dbReference>
<reference evidence="10 11" key="1">
    <citation type="journal article" date="2015" name="Stand. Genomic Sci.">
        <title>Genomic Encyclopedia of Bacterial and Archaeal Type Strains, Phase III: the genomes of soil and plant-associated and newly described type strains.</title>
        <authorList>
            <person name="Whitman W.B."/>
            <person name="Woyke T."/>
            <person name="Klenk H.P."/>
            <person name="Zhou Y."/>
            <person name="Lilburn T.G."/>
            <person name="Beck B.J."/>
            <person name="De Vos P."/>
            <person name="Vandamme P."/>
            <person name="Eisen J.A."/>
            <person name="Garrity G."/>
            <person name="Hugenholtz P."/>
            <person name="Kyrpides N.C."/>
        </authorList>
    </citation>
    <scope>NUCLEOTIDE SEQUENCE [LARGE SCALE GENOMIC DNA]</scope>
    <source>
        <strain evidence="10 11">CGMCC 1.2546</strain>
    </source>
</reference>
<dbReference type="GO" id="GO:0008927">
    <property type="term" value="F:mannonate dehydratase activity"/>
    <property type="evidence" value="ECO:0007669"/>
    <property type="project" value="UniProtKB-UniRule"/>
</dbReference>
<keyword evidence="11" id="KW-1185">Reference proteome</keyword>
<dbReference type="EC" id="4.2.1.8" evidence="5 9"/>
<evidence type="ECO:0000256" key="7">
    <source>
        <dbReference type="ARBA" id="ARBA00023211"/>
    </source>
</evidence>
<dbReference type="RefSeq" id="WP_145722151.1">
    <property type="nucleotide sequence ID" value="NZ_BSPF01000007.1"/>
</dbReference>
<dbReference type="PIRSF" id="PIRSF016049">
    <property type="entry name" value="Man_dehyd"/>
    <property type="match status" value="1"/>
</dbReference>
<dbReference type="Gene3D" id="3.20.20.150">
    <property type="entry name" value="Divalent-metal-dependent TIM barrel enzymes"/>
    <property type="match status" value="1"/>
</dbReference>
<dbReference type="EMBL" id="VLKT01000052">
    <property type="protein sequence ID" value="TWI25322.1"/>
    <property type="molecule type" value="Genomic_DNA"/>
</dbReference>
<evidence type="ECO:0000313" key="10">
    <source>
        <dbReference type="EMBL" id="TWI25322.1"/>
    </source>
</evidence>
<accession>A0A562MZH9</accession>
<dbReference type="Pfam" id="PF03786">
    <property type="entry name" value="UxuA"/>
    <property type="match status" value="1"/>
</dbReference>
<name>A0A562MZH9_9HYPH</name>
<dbReference type="NCBIfam" id="TIGR00695">
    <property type="entry name" value="uxuA"/>
    <property type="match status" value="1"/>
</dbReference>
<comment type="catalytic activity">
    <reaction evidence="1 9">
        <text>D-mannonate = 2-dehydro-3-deoxy-D-gluconate + H2O</text>
        <dbReference type="Rhea" id="RHEA:20097"/>
        <dbReference type="ChEBI" id="CHEBI:15377"/>
        <dbReference type="ChEBI" id="CHEBI:17767"/>
        <dbReference type="ChEBI" id="CHEBI:57990"/>
        <dbReference type="EC" id="4.2.1.8"/>
    </reaction>
</comment>
<dbReference type="NCBIfam" id="NF003027">
    <property type="entry name" value="PRK03906.1"/>
    <property type="match status" value="1"/>
</dbReference>
<dbReference type="UniPathway" id="UPA00246"/>
<dbReference type="Proteomes" id="UP000317122">
    <property type="component" value="Unassembled WGS sequence"/>
</dbReference>
<comment type="cofactor">
    <cofactor evidence="9">
        <name>Fe(2+)</name>
        <dbReference type="ChEBI" id="CHEBI:29033"/>
    </cofactor>
    <cofactor evidence="9">
        <name>Mn(2+)</name>
        <dbReference type="ChEBI" id="CHEBI:29035"/>
    </cofactor>
</comment>
<evidence type="ECO:0000256" key="8">
    <source>
        <dbReference type="ARBA" id="ARBA00023239"/>
    </source>
</evidence>
<dbReference type="HAMAP" id="MF_00106">
    <property type="entry name" value="UxuA"/>
    <property type="match status" value="1"/>
</dbReference>
<evidence type="ECO:0000256" key="5">
    <source>
        <dbReference type="ARBA" id="ARBA00012927"/>
    </source>
</evidence>
<protein>
    <recommendedName>
        <fullName evidence="5 9">Mannonate dehydratase</fullName>
        <ecNumber evidence="5 9">4.2.1.8</ecNumber>
    </recommendedName>
    <alternativeName>
        <fullName evidence="9">D-mannonate hydro-lyase</fullName>
    </alternativeName>
</protein>
<organism evidence="10 11">
    <name type="scientific">Mesorhizobium tianshanense</name>
    <dbReference type="NCBI Taxonomy" id="39844"/>
    <lineage>
        <taxon>Bacteria</taxon>
        <taxon>Pseudomonadati</taxon>
        <taxon>Pseudomonadota</taxon>
        <taxon>Alphaproteobacteria</taxon>
        <taxon>Hyphomicrobiales</taxon>
        <taxon>Phyllobacteriaceae</taxon>
        <taxon>Mesorhizobium</taxon>
    </lineage>
</organism>
<comment type="caution">
    <text evidence="10">The sequence shown here is derived from an EMBL/GenBank/DDBJ whole genome shotgun (WGS) entry which is preliminary data.</text>
</comment>
<keyword evidence="8 9" id="KW-0456">Lyase</keyword>
<proteinExistence type="inferred from homology"/>
<dbReference type="InterPro" id="IPR004628">
    <property type="entry name" value="Man_deHydtase"/>
</dbReference>
<dbReference type="GO" id="GO:0030145">
    <property type="term" value="F:manganese ion binding"/>
    <property type="evidence" value="ECO:0007669"/>
    <property type="project" value="TreeGrafter"/>
</dbReference>
<sequence>MEQCWRWYGPDDPVTLNHVKQAGATGVVTALHDIYDGRAWPLDSILERKRIIEAEGLTWSVVESIPVHNSIKIGSAERQRYAGWYKDSIRALAKAGIKTICYNFMPVVDWTRTDLAYLLPTTGYALRFDAIDFAAYDLFVLKRRNAEASYSAARIAEAELRFKALSDERIDRIERNLIAGLPATERSYNRETMKQALADYDAIGPAELRENLAWFLKEIIPVAEEVGARMCIHPDDPPFSLYGLPRIVSTADDARFILDAADSQANGLTLCTGSYGTRADNDIIAMVEEFGPRIHFVHLRNVTREEDGSFFEAEHLEGSTDMASVILALMKEEARRRGEGRADWRIPMRPDHGHLLADDIGKTRINPGYSLIGRLKGLAELRGIMRAVERFGLA</sequence>
<dbReference type="GO" id="GO:0042840">
    <property type="term" value="P:D-glucuronate catabolic process"/>
    <property type="evidence" value="ECO:0007669"/>
    <property type="project" value="TreeGrafter"/>
</dbReference>
<dbReference type="OrthoDB" id="9780250at2"/>
<evidence type="ECO:0000256" key="4">
    <source>
        <dbReference type="ARBA" id="ARBA00007389"/>
    </source>
</evidence>
<evidence type="ECO:0000256" key="2">
    <source>
        <dbReference type="ARBA" id="ARBA00002713"/>
    </source>
</evidence>
<dbReference type="SUPFAM" id="SSF51658">
    <property type="entry name" value="Xylose isomerase-like"/>
    <property type="match status" value="1"/>
</dbReference>
<evidence type="ECO:0000256" key="9">
    <source>
        <dbReference type="HAMAP-Rule" id="MF_00106"/>
    </source>
</evidence>
<keyword evidence="7 9" id="KW-0464">Manganese</keyword>
<keyword evidence="6 9" id="KW-0408">Iron</keyword>
<dbReference type="PANTHER" id="PTHR30387:SF2">
    <property type="entry name" value="MANNONATE DEHYDRATASE"/>
    <property type="match status" value="1"/>
</dbReference>
<gene>
    <name evidence="9" type="primary">uxuA</name>
    <name evidence="10" type="ORF">IQ26_06156</name>
</gene>
<dbReference type="AlphaFoldDB" id="A0A562MZH9"/>
<comment type="similarity">
    <text evidence="4 9">Belongs to the mannonate dehydratase family.</text>
</comment>
<evidence type="ECO:0000313" key="11">
    <source>
        <dbReference type="Proteomes" id="UP000317122"/>
    </source>
</evidence>